<gene>
    <name evidence="1" type="ORF">PSIN1315_LOCUS5589</name>
</gene>
<dbReference type="PANTHER" id="PTHR11649:SF13">
    <property type="entry name" value="ENGB-TYPE G DOMAIN-CONTAINING PROTEIN"/>
    <property type="match status" value="1"/>
</dbReference>
<reference evidence="1" key="1">
    <citation type="submission" date="2021-01" db="EMBL/GenBank/DDBJ databases">
        <authorList>
            <person name="Corre E."/>
            <person name="Pelletier E."/>
            <person name="Niang G."/>
            <person name="Scheremetjew M."/>
            <person name="Finn R."/>
            <person name="Kale V."/>
            <person name="Holt S."/>
            <person name="Cochrane G."/>
            <person name="Meng A."/>
            <person name="Brown T."/>
            <person name="Cohen L."/>
        </authorList>
    </citation>
    <scope>NUCLEOTIDE SEQUENCE</scope>
    <source>
        <strain evidence="1">RCC927</strain>
    </source>
</reference>
<organism evidence="1">
    <name type="scientific">Prasinoderma singulare</name>
    <dbReference type="NCBI Taxonomy" id="676789"/>
    <lineage>
        <taxon>Eukaryota</taxon>
        <taxon>Viridiplantae</taxon>
        <taxon>Prasinodermophyta</taxon>
        <taxon>Prasinodermophyceae</taxon>
        <taxon>Prasinodermales</taxon>
        <taxon>Prasinodermaceae</taxon>
        <taxon>Prasinoderma</taxon>
    </lineage>
</organism>
<dbReference type="Gene3D" id="3.40.50.300">
    <property type="entry name" value="P-loop containing nucleotide triphosphate hydrolases"/>
    <property type="match status" value="1"/>
</dbReference>
<dbReference type="InterPro" id="IPR027417">
    <property type="entry name" value="P-loop_NTPase"/>
</dbReference>
<dbReference type="PANTHER" id="PTHR11649">
    <property type="entry name" value="MSS1/TRME-RELATED GTP-BINDING PROTEIN"/>
    <property type="match status" value="1"/>
</dbReference>
<dbReference type="EMBL" id="HBHY01008655">
    <property type="protein sequence ID" value="CAE0135776.1"/>
    <property type="molecule type" value="Transcribed_RNA"/>
</dbReference>
<proteinExistence type="predicted"/>
<sequence>MDEREQWLDFTKEYFLDRPELAMVLLLVDSTVAPQRADLDALAWMGENQIPVSLVFTKMDKKRKGSSHRDNIDEFKEEVCASWDVLPPCLETSAAKKTGLQPLLQHISGVRAYFEKATQPGSSKKGGDARFMRMLGR</sequence>
<protein>
    <recommendedName>
        <fullName evidence="2">GTP-binding protein</fullName>
    </recommendedName>
</protein>
<evidence type="ECO:0000313" key="1">
    <source>
        <dbReference type="EMBL" id="CAE0135776.1"/>
    </source>
</evidence>
<evidence type="ECO:0008006" key="2">
    <source>
        <dbReference type="Google" id="ProtNLM"/>
    </source>
</evidence>
<name>A0A7S3BI19_9VIRI</name>
<dbReference type="SUPFAM" id="SSF52540">
    <property type="entry name" value="P-loop containing nucleoside triphosphate hydrolases"/>
    <property type="match status" value="1"/>
</dbReference>
<accession>A0A7S3BI19</accession>
<dbReference type="AlphaFoldDB" id="A0A7S3BI19"/>